<evidence type="ECO:0000256" key="6">
    <source>
        <dbReference type="SAM" id="Phobius"/>
    </source>
</evidence>
<evidence type="ECO:0008006" key="9">
    <source>
        <dbReference type="Google" id="ProtNLM"/>
    </source>
</evidence>
<keyword evidence="6" id="KW-1133">Transmembrane helix</keyword>
<protein>
    <recommendedName>
        <fullName evidence="9">G-protein coupled receptors family 1 profile domain-containing protein</fullName>
    </recommendedName>
</protein>
<feature type="region of interest" description="Disordered" evidence="5">
    <location>
        <begin position="645"/>
        <end position="676"/>
    </location>
</feature>
<evidence type="ECO:0000313" key="8">
    <source>
        <dbReference type="Proteomes" id="UP000735302"/>
    </source>
</evidence>
<accession>A0AAV4ARB2</accession>
<evidence type="ECO:0000256" key="2">
    <source>
        <dbReference type="ARBA" id="ARBA00023040"/>
    </source>
</evidence>
<feature type="transmembrane region" description="Helical" evidence="6">
    <location>
        <begin position="194"/>
        <end position="213"/>
    </location>
</feature>
<dbReference type="AlphaFoldDB" id="A0AAV4ARB2"/>
<evidence type="ECO:0000313" key="7">
    <source>
        <dbReference type="EMBL" id="GFO09477.1"/>
    </source>
</evidence>
<organism evidence="7 8">
    <name type="scientific">Plakobranchus ocellatus</name>
    <dbReference type="NCBI Taxonomy" id="259542"/>
    <lineage>
        <taxon>Eukaryota</taxon>
        <taxon>Metazoa</taxon>
        <taxon>Spiralia</taxon>
        <taxon>Lophotrochozoa</taxon>
        <taxon>Mollusca</taxon>
        <taxon>Gastropoda</taxon>
        <taxon>Heterobranchia</taxon>
        <taxon>Euthyneura</taxon>
        <taxon>Panpulmonata</taxon>
        <taxon>Sacoglossa</taxon>
        <taxon>Placobranchoidea</taxon>
        <taxon>Plakobranchidae</taxon>
        <taxon>Plakobranchus</taxon>
    </lineage>
</organism>
<comment type="subcellular location">
    <subcellularLocation>
        <location evidence="1">Membrane</location>
        <topology evidence="1">Multi-pass membrane protein</topology>
    </subcellularLocation>
</comment>
<gene>
    <name evidence="7" type="ORF">PoB_003598200</name>
</gene>
<dbReference type="PANTHER" id="PTHR24243:SF230">
    <property type="entry name" value="G-PROTEIN COUPLED RECEPTORS FAMILY 1 PROFILE DOMAIN-CONTAINING PROTEIN"/>
    <property type="match status" value="1"/>
</dbReference>
<dbReference type="EMBL" id="BLXT01004100">
    <property type="protein sequence ID" value="GFO09477.1"/>
    <property type="molecule type" value="Genomic_DNA"/>
</dbReference>
<dbReference type="PANTHER" id="PTHR24243">
    <property type="entry name" value="G-PROTEIN COUPLED RECEPTOR"/>
    <property type="match status" value="1"/>
</dbReference>
<feature type="transmembrane region" description="Helical" evidence="6">
    <location>
        <begin position="600"/>
        <end position="624"/>
    </location>
</feature>
<feature type="compositionally biased region" description="Basic and acidic residues" evidence="5">
    <location>
        <begin position="286"/>
        <end position="306"/>
    </location>
</feature>
<reference evidence="7 8" key="1">
    <citation type="journal article" date="2021" name="Elife">
        <title>Chloroplast acquisition without the gene transfer in kleptoplastic sea slugs, Plakobranchus ocellatus.</title>
        <authorList>
            <person name="Maeda T."/>
            <person name="Takahashi S."/>
            <person name="Yoshida T."/>
            <person name="Shimamura S."/>
            <person name="Takaki Y."/>
            <person name="Nagai Y."/>
            <person name="Toyoda A."/>
            <person name="Suzuki Y."/>
            <person name="Arimoto A."/>
            <person name="Ishii H."/>
            <person name="Satoh N."/>
            <person name="Nishiyama T."/>
            <person name="Hasebe M."/>
            <person name="Maruyama T."/>
            <person name="Minagawa J."/>
            <person name="Obokata J."/>
            <person name="Shigenobu S."/>
        </authorList>
    </citation>
    <scope>NUCLEOTIDE SEQUENCE [LARGE SCALE GENOMIC DNA]</scope>
</reference>
<keyword evidence="2" id="KW-0297">G-protein coupled receptor</keyword>
<dbReference type="GO" id="GO:0004930">
    <property type="term" value="F:G protein-coupled receptor activity"/>
    <property type="evidence" value="ECO:0007669"/>
    <property type="project" value="UniProtKB-KW"/>
</dbReference>
<sequence>MVEKGHVFETFSPAMSEATEFHISLHPRTNLDGVGEAGAGGWLSHHNMTPGFIVECVELRLDYVPPPGERRELAAICDYLYYPRILLEPTVLMFGIPGNIGAFVAFLHMTPVRPITLLFAMLTMGDLCTLFASILPMEGYWFHDESEHHTYHWFHAVFALVSLYPHYILVLISIERATVTWRPFLPQRVVTLQMAKGGGVGLGFVCMIIIPFMAKESIYGKSGTHVYQREMVYVSSIVPGLIILVLNVITLIGMRRYTKEDDESLASQISLLLEATHAPPGLVQVESDHPPEQADHDRLATPDEKSPSVNITPYDSMFDYTDPDFNVNRTKDTECTDPGFNVDRTKDTEYTDPGFNVDRTKDTEYMVPGFNVDRTEDTEHTDPGFNVDRTEDTEYKDPSFNVEGTKDIEYTDPGFNVERTKETEYTDPDFNINRTEDTDHNFNVNRTEDKCEHYADGSLGVNINQNADRDVVIALTNDKSMLDAPTRTDTADTKTSKAKKFRAIQKPGCIFSTCVNPSNVRGSVDDECNRESWSSYVLPLKKEKRKFPKHGSLTRLSFLACLTYFLWVVPLSVVTVAYHIARGPDMESAVDNPLTMIRILGMYELFAWISMFNNSMKIYLYVLFSRRFRRRCSVLLAGKIKRLRSPQTPAGVPSTDSVLPTDISPSRETSVPLSGATTVPSLQPAMLSERETSNLPTFRSGILQSWLSSRIFAK</sequence>
<feature type="region of interest" description="Disordered" evidence="5">
    <location>
        <begin position="329"/>
        <end position="361"/>
    </location>
</feature>
<name>A0AAV4ARB2_9GAST</name>
<feature type="compositionally biased region" description="Basic and acidic residues" evidence="5">
    <location>
        <begin position="373"/>
        <end position="397"/>
    </location>
</feature>
<keyword evidence="3" id="KW-0675">Receptor</keyword>
<feature type="region of interest" description="Disordered" evidence="5">
    <location>
        <begin position="282"/>
        <end position="315"/>
    </location>
</feature>
<feature type="compositionally biased region" description="Polar residues" evidence="5">
    <location>
        <begin position="654"/>
        <end position="676"/>
    </location>
</feature>
<evidence type="ECO:0000256" key="1">
    <source>
        <dbReference type="ARBA" id="ARBA00004141"/>
    </source>
</evidence>
<keyword evidence="8" id="KW-1185">Reference proteome</keyword>
<dbReference type="GO" id="GO:0005886">
    <property type="term" value="C:plasma membrane"/>
    <property type="evidence" value="ECO:0007669"/>
    <property type="project" value="TreeGrafter"/>
</dbReference>
<evidence type="ECO:0000256" key="4">
    <source>
        <dbReference type="ARBA" id="ARBA00023224"/>
    </source>
</evidence>
<feature type="transmembrane region" description="Helical" evidence="6">
    <location>
        <begin position="556"/>
        <end position="580"/>
    </location>
</feature>
<dbReference type="SUPFAM" id="SSF81321">
    <property type="entry name" value="Family A G protein-coupled receptor-like"/>
    <property type="match status" value="1"/>
</dbReference>
<feature type="region of interest" description="Disordered" evidence="5">
    <location>
        <begin position="373"/>
        <end position="412"/>
    </location>
</feature>
<feature type="transmembrane region" description="Helical" evidence="6">
    <location>
        <begin position="154"/>
        <end position="174"/>
    </location>
</feature>
<feature type="transmembrane region" description="Helical" evidence="6">
    <location>
        <begin position="90"/>
        <end position="108"/>
    </location>
</feature>
<feature type="transmembrane region" description="Helical" evidence="6">
    <location>
        <begin position="115"/>
        <end position="134"/>
    </location>
</feature>
<dbReference type="Proteomes" id="UP000735302">
    <property type="component" value="Unassembled WGS sequence"/>
</dbReference>
<keyword evidence="6" id="KW-0472">Membrane</keyword>
<comment type="caution">
    <text evidence="7">The sequence shown here is derived from an EMBL/GenBank/DDBJ whole genome shotgun (WGS) entry which is preliminary data.</text>
</comment>
<keyword evidence="6" id="KW-0812">Transmembrane</keyword>
<dbReference type="Gene3D" id="1.20.1070.10">
    <property type="entry name" value="Rhodopsin 7-helix transmembrane proteins"/>
    <property type="match status" value="2"/>
</dbReference>
<proteinExistence type="predicted"/>
<keyword evidence="4" id="KW-0807">Transducer</keyword>
<feature type="transmembrane region" description="Helical" evidence="6">
    <location>
        <begin position="233"/>
        <end position="254"/>
    </location>
</feature>
<evidence type="ECO:0000256" key="5">
    <source>
        <dbReference type="SAM" id="MobiDB-lite"/>
    </source>
</evidence>
<evidence type="ECO:0000256" key="3">
    <source>
        <dbReference type="ARBA" id="ARBA00023170"/>
    </source>
</evidence>